<feature type="domain" description="HYR-like" evidence="1">
    <location>
        <begin position="1950"/>
        <end position="2018"/>
    </location>
</feature>
<evidence type="ECO:0000259" key="1">
    <source>
        <dbReference type="Pfam" id="PF23237"/>
    </source>
</evidence>
<dbReference type="PANTHER" id="PTHR24273">
    <property type="entry name" value="FI04643P-RELATED"/>
    <property type="match status" value="1"/>
</dbReference>
<feature type="domain" description="HYR-like" evidence="1">
    <location>
        <begin position="2849"/>
        <end position="2920"/>
    </location>
</feature>
<feature type="domain" description="HYR-like" evidence="1">
    <location>
        <begin position="2357"/>
        <end position="2428"/>
    </location>
</feature>
<dbReference type="Pfam" id="PF13585">
    <property type="entry name" value="CHU_C"/>
    <property type="match status" value="1"/>
</dbReference>
<feature type="domain" description="HYR-like" evidence="1">
    <location>
        <begin position="1046"/>
        <end position="1123"/>
    </location>
</feature>
<dbReference type="RefSeq" id="WP_248434346.1">
    <property type="nucleotide sequence ID" value="NZ_CP096205.1"/>
</dbReference>
<dbReference type="NCBIfam" id="TIGR01451">
    <property type="entry name" value="B_ant_repeat"/>
    <property type="match status" value="1"/>
</dbReference>
<feature type="domain" description="HYR-like" evidence="1">
    <location>
        <begin position="3183"/>
        <end position="3252"/>
    </location>
</feature>
<dbReference type="Gene3D" id="2.60.40.10">
    <property type="entry name" value="Immunoglobulins"/>
    <property type="match status" value="3"/>
</dbReference>
<reference evidence="2" key="1">
    <citation type="submission" date="2022-04" db="EMBL/GenBank/DDBJ databases">
        <title>Consumption of N2O by Flavobacterium azooxidireducens sp. nov. isolated from Decomposing Leaf Litter of Phragmites australis (Cav.).</title>
        <authorList>
            <person name="Behrendt U."/>
            <person name="Spanner T."/>
            <person name="Augustin J."/>
            <person name="Horn M.A."/>
            <person name="Kolb S."/>
            <person name="Ulrich A."/>
        </authorList>
    </citation>
    <scope>NUCLEOTIDE SEQUENCE</scope>
    <source>
        <strain evidence="2">IGB 4-14</strain>
    </source>
</reference>
<dbReference type="InterPro" id="IPR057078">
    <property type="entry name" value="HYR-4C"/>
</dbReference>
<feature type="domain" description="HYR-like" evidence="1">
    <location>
        <begin position="3018"/>
        <end position="3086"/>
    </location>
</feature>
<dbReference type="EMBL" id="CP096205">
    <property type="protein sequence ID" value="UPQ79312.1"/>
    <property type="molecule type" value="Genomic_DNA"/>
</dbReference>
<feature type="domain" description="HYR-like" evidence="1">
    <location>
        <begin position="969"/>
        <end position="1038"/>
    </location>
</feature>
<organism evidence="2 3">
    <name type="scientific">Flavobacterium azooxidireducens</name>
    <dbReference type="NCBI Taxonomy" id="1871076"/>
    <lineage>
        <taxon>Bacteria</taxon>
        <taxon>Pseudomonadati</taxon>
        <taxon>Bacteroidota</taxon>
        <taxon>Flavobacteriia</taxon>
        <taxon>Flavobacteriales</taxon>
        <taxon>Flavobacteriaceae</taxon>
        <taxon>Flavobacterium</taxon>
    </lineage>
</organism>
<name>A0ABY4KIQ1_9FLAO</name>
<feature type="domain" description="HYR-like" evidence="1">
    <location>
        <begin position="2604"/>
        <end position="2674"/>
    </location>
</feature>
<feature type="domain" description="HYR-like" evidence="1">
    <location>
        <begin position="1537"/>
        <end position="1608"/>
    </location>
</feature>
<dbReference type="InterPro" id="IPR013783">
    <property type="entry name" value="Ig-like_fold"/>
</dbReference>
<evidence type="ECO:0000313" key="2">
    <source>
        <dbReference type="EMBL" id="UPQ79312.1"/>
    </source>
</evidence>
<dbReference type="InterPro" id="IPR047589">
    <property type="entry name" value="DUF11_rpt"/>
</dbReference>
<keyword evidence="3" id="KW-1185">Reference proteome</keyword>
<proteinExistence type="predicted"/>
<protein>
    <submittedName>
        <fullName evidence="2">Gliding motility-associated C-terminal domain-containing protein</fullName>
    </submittedName>
</protein>
<dbReference type="PANTHER" id="PTHR24273:SF32">
    <property type="entry name" value="HYALIN"/>
    <property type="match status" value="1"/>
</dbReference>
<sequence>MYSNFKLNLKSNYLITILIVLLGNSFYVNAQVRVPFTQRTSIYTPQKTVYNVKGDFTMIGNSNLTLVDYADDGSNANNMRYIDIDGDSNTWNSSSSNLTLSTENGANPECSTIVYAGLYWTGRASDASTSPNIFTVTRNVPGGTQTINQNSTVGHSQAIANTTYTLNISRDNPSNNNRSPIYTFSSGGNSYVFRFTNNTGANRVTLSVNGGTAVNVPVSYTTSGSTGTATLTTPYVIANGTVNLTINSLVRSTATNLSTGDTQTTSFANVNVAGTIIGTITESKTFDKRKISIKGPSSAAYTQLTADDDDIYYPVSTDGFMYSGYIEVTDYVRNNGLGAYTVADVALIEGNGGGTGYYGGWGMVVVYENDNMKWRDVTIFDGHSYVAGSVTADFEIPVSGFNTVQAGPVNMKLGMMAGEGDRAIAGDYFQIRNHTNSSWVTLNHGANATNNFFNSSIYTGGNTRNPNLLNNTGLDISMFDIPNANNSVITNNQTSTRFRYGTTQDTFVIFNITMSVDAYIPETEGILSTISLNNVPAAPVGPYTIQPGQEIEYGLNIKNLGTEAVNNYKIVLPIPFTATYVPGSLSSSIFFTPNPTPNNLYFDPALGATGSIVWDFGTLPLPADPQTLLASLRFRLKATENCAILSNPECLNNIVLNGFSSGQGAITSTSFKDKGFILGYDNSNAGCLGQPIPQPLSVNINADNYVTDNCEDVPLIRNFTFCDVTGPIPASQLASAFPPGTKFYTTYPVTTPEITSFPISAGDTVPYFAVPFNGNGCYFQFTVSFCGEIIAQDDVLNTVSCATTGIVGNALSNDTVDGNQATPSIVTFQITSGNHPNISFDAQGNITVVAGIPAGQYIFEYSICETSNLTNCDSATITINIIDSTPPVIASLPGQTTINCPATPAFEQAIATDSCGTVTLTFEDVTTTGSCAGSYSITRTWTATDASGNITTATQTINVVDDSAPVIDALPAESTISCPATPQFTQATATDVCGSDFTLTYVDATTNGQCAGSYSVTRTWTATDACGNSSTASQTINVIDDSAPIINPLPGETTISCVASPISRINLSFDQAVAIDECGSDFTLTFVDTTVEGNCEGTYSVTRTWTATDTCGNISTASQTINVIDTTAPIIDALPSVTTINCPDVPQFTQATAIDECESAFTLTFEDVTTNGSCAGSYSVTRTWTATDECGNTSTASQTINVQDNTAPVLVGQGADVTISCTETATFTAPTATDTCDNAPIISFTDETVPGACAGTSVVTRTWIATDACGNQSAPVSQSITIQDNTAPVLAGQGADVTINCTETAAFTAPTATDTCDVAPVVSFTDTTVPGACAGTSVVTRTWTAVDACGNQSTPVSQTITIEDNTAPVLSGQGADSTINCPATPEFSAPTATDTCDVAPVISFTDETIQGSCPGTLTVTRTWTALDACGNQSAPVSQTITVQDTTNPEITTEATSIVVECDGSGNEGAVEAWLASNGGATATDSCSDVTWTNDFNALSNDCSTAITVIFTATDACGNTATTSATFAVQDSTAPVAPEAPAAVTVTCASEVPATISLTATDNCAGEITVEGVDTIVAGDCPNSFVITRTWTFVDACNNDVAISQTITVQDTIAPTFVEELPSNITVECDAIPAIATLTAIDNCGEATVVPSESTQQGQCPGTYVITRTWIATDECGNATPHTQTITVQDTTAPEITTEAASIVVECDGAGNQDAVQAWLASNGGATATDACSDVTWTNDFDTLSNDCSTAITVIFTATDACGNTATTAATFTVQDTVAPTFVEELPADLTVECDNIPVAATLTAIDNCGDATVVPSTSTQQGDCPNNYVITRTWIATDECGNATPHTQTITVQDTTNPVITTEAASIVVECDGSGNEGAVEAWLASNGGATATDSCSDVTWTNDFNALSNDCSTAITVIFTATDACGNTATTSATFAVQDSTAPVAPEGPAAVTVTCASEVPATISLTATDNCAGEITVEGVDTTVAGDCPNSFVITRTWTFVDACNNDVAISQTITVQDTIAPTFVEELPSNITVECDAIPAIATLTAIDNCGEATVVPSESTQQGQCPGTYVITRTWIATDECGNATPHTQTITIQDTTAPEITTEAASIVVECDGVANQDAVQAWLASNGGATATDACSDVTWTNDFNTLSNDCSTAITVIFTATDACGNTATTAATFTVQDTVAPTFVEELPTDLTVECDNIPVAATLTAIDNCGDATVVPSTSTQQGDCPNNYVITRTWIATDECGNATPHTQTITVQDTTNPVITTEAASIVVECDGSGNEGAVEAWLASNGGATATDSCSDVTWTNDFNALSNDCSTAITVIFTATDACGNTATTSATFAVQDSTAPVAPEAPAAVTVTCASEVPATISLTATDNCAGEITVEGVDTTVAGDCPNSFVITRTWTFVDACGNETPISQTISVNDTVAPTFLEQLPAASLTVECDTIPAMITLTAIDNCGVATVTENVTSELGDCPNNYVITRTWTAADECGNETTHTQIITVQDTTAPEITTEAASIVVECDGSGNTDAVQAWLASNGGATATDNCSDVTWTNDFNGLSNDCSTSITVIFTATDACGNTATTSATFAVQDSTAPEAPEAPAAITVACASEVPATISLTATDSCSGEITVEGVDTTVAGDCPNSFVITRTWLFVDACGNETPISQTITVQDTIAPTFVEQLPAASLTVECDAIPAMITLTAIDNCGTASVTENVTTEPGNCPNNYVITRTWTATDECGNVTTHTQTITVQDTTNPVITTEATSIVVECDGSGNEGAVEAWLASNGGATATDSCSDVTWTNDFNALSNDCSTAITVIFTATDACGNTATTSATFAVQDNTAPVAPEAPDDVTVACASEVPTTISLTATDNCAGEITVEGVDTTVAGDCPNSFVITRTWTFVDACNNDVAISQTITVNDNINPEITTQAASIVVECDGSGNVSDVQAWLASNGGATATDNCSDVTWSNDFTTLSNDCSSMITVIFTATDACGNFATTSATFTVQDSTGPVAPQVPTDLVLTCDSEVPATISLTATDACSGEITVEGVDSIVAGDCPNSFVITRTWTFVDECGNETPISQTITVDDTVQPEITTEATNLVVECDGSGNEDVIQAWLASNGGASATDNCSDVTWSNDFSNLSNDCSTAITVTFTATDACGNAETTTATLTVQDNTNPVAPAPPANLVLTCESEVPATISLTATDNCTGEIIVEGVDSIVAGDCPNSFVITRTWLFVDACGNETPISQTITVNDTIAPTFVEELPGDITVECDAVPAQITLTAIDNCGEATVVPSQSIVSGECAGSYVITRTWVATDECGITTTHEQTITVIDTTGPASSEFEVQISVNCDAIPEVPELQFTDTCSGVDEDNILFNEEITNETSTSYTIVRTWDVMDNCGNNSEFTQTIIVSIQNSLTRIDAESCIGDITTVDLNNLLPAGTTGGVWVDVNNTGALNENIFSPSEVSSIGNYILQYQITEGDCPRVYEVTMNVNDDCLVFPCDAIVIHNAFSPNGDALNQYFSIENIENTECYTSNTVEIYNRWGVLVYEVQNYNNNDRRFEGISEGRATLNKNAELPTGTYFYIINYTTPDGNVVNKSGYLYLTR</sequence>
<gene>
    <name evidence="2" type="ORF">M0M57_00380</name>
</gene>
<dbReference type="Proteomes" id="UP000830583">
    <property type="component" value="Chromosome"/>
</dbReference>
<evidence type="ECO:0000313" key="3">
    <source>
        <dbReference type="Proteomes" id="UP000830583"/>
    </source>
</evidence>
<accession>A0ABY4KIQ1</accession>
<dbReference type="Pfam" id="PF23237">
    <property type="entry name" value="HYR_4C"/>
    <property type="match status" value="9"/>
</dbReference>